<protein>
    <submittedName>
        <fullName evidence="3">PEGA domain-containing protein</fullName>
    </submittedName>
</protein>
<organism evidence="3 4">
    <name type="scientific">Deinococcus arenicola</name>
    <dbReference type="NCBI Taxonomy" id="2994950"/>
    <lineage>
        <taxon>Bacteria</taxon>
        <taxon>Thermotogati</taxon>
        <taxon>Deinococcota</taxon>
        <taxon>Deinococci</taxon>
        <taxon>Deinococcales</taxon>
        <taxon>Deinococcaceae</taxon>
        <taxon>Deinococcus</taxon>
    </lineage>
</organism>
<gene>
    <name evidence="3" type="ORF">ORD21_08625</name>
</gene>
<dbReference type="EMBL" id="JAPMIV010000012">
    <property type="protein sequence ID" value="MDV6374649.1"/>
    <property type="molecule type" value="Genomic_DNA"/>
</dbReference>
<proteinExistence type="predicted"/>
<feature type="signal peptide" evidence="1">
    <location>
        <begin position="1"/>
        <end position="29"/>
    </location>
</feature>
<evidence type="ECO:0000256" key="1">
    <source>
        <dbReference type="SAM" id="SignalP"/>
    </source>
</evidence>
<evidence type="ECO:0000313" key="4">
    <source>
        <dbReference type="Proteomes" id="UP001276150"/>
    </source>
</evidence>
<feature type="chain" id="PRO_5045138827" evidence="1">
    <location>
        <begin position="30"/>
        <end position="308"/>
    </location>
</feature>
<feature type="domain" description="PEGA" evidence="2">
    <location>
        <begin position="163"/>
        <end position="232"/>
    </location>
</feature>
<keyword evidence="4" id="KW-1185">Reference proteome</keyword>
<comment type="caution">
    <text evidence="3">The sequence shown here is derived from an EMBL/GenBank/DDBJ whole genome shotgun (WGS) entry which is preliminary data.</text>
</comment>
<accession>A0ABU4DQE0</accession>
<reference evidence="3 4" key="1">
    <citation type="submission" date="2022-11" db="EMBL/GenBank/DDBJ databases">
        <title>Deinococcus ZS9-10, Low Temperature and Draught-tolerating, UV-resistant Bacteria from Continental Antarctica.</title>
        <authorList>
            <person name="Cheng L."/>
        </authorList>
    </citation>
    <scope>NUCLEOTIDE SEQUENCE [LARGE SCALE GENOMIC DNA]</scope>
    <source>
        <strain evidence="3 4">ZS9-10</strain>
    </source>
</reference>
<name>A0ABU4DQE0_9DEIO</name>
<dbReference type="PANTHER" id="PTHR36194:SF1">
    <property type="entry name" value="S-LAYER-LIKE PROTEIN"/>
    <property type="match status" value="1"/>
</dbReference>
<evidence type="ECO:0000259" key="2">
    <source>
        <dbReference type="Pfam" id="PF08308"/>
    </source>
</evidence>
<dbReference type="RefSeq" id="WP_317639970.1">
    <property type="nucleotide sequence ID" value="NZ_JAPMIV010000012.1"/>
</dbReference>
<keyword evidence="1" id="KW-0732">Signal</keyword>
<evidence type="ECO:0000313" key="3">
    <source>
        <dbReference type="EMBL" id="MDV6374649.1"/>
    </source>
</evidence>
<dbReference type="Proteomes" id="UP001276150">
    <property type="component" value="Unassembled WGS sequence"/>
</dbReference>
<dbReference type="Pfam" id="PF08308">
    <property type="entry name" value="PEGA"/>
    <property type="match status" value="1"/>
</dbReference>
<dbReference type="PROSITE" id="PS51257">
    <property type="entry name" value="PROKAR_LIPOPROTEIN"/>
    <property type="match status" value="1"/>
</dbReference>
<sequence length="308" mass="31819">MKRRAFLPLSGALLLTGLLSACVPSALQAQPGAVVGVAVNTFPAPVRPVTGEERLYREPGPAALQIRTDRPAFVTAVVVPQAGGAQVIPVGAVAADAPVSVTLPPTWGFIQVFTVTSLAPLDLGAAAGARSLAEVAQVVQASATSLPRGSYTVATTVFRVVRFGNLEISASPAGSDVSVDGRRVGTTPLTLRDVPEGRVTVEVSRDGYDTVSQQVQVGANTTAQLRTDLQRETGTLRVSSAVAARVLIGGQGAGSTPLSVKLRPGTVNVNVIPLDPAARTETLLVRVKAREDTDIACQATPEFTCSVR</sequence>
<dbReference type="InterPro" id="IPR013229">
    <property type="entry name" value="PEGA"/>
</dbReference>
<dbReference type="PANTHER" id="PTHR36194">
    <property type="entry name" value="S-LAYER-LIKE PROTEIN"/>
    <property type="match status" value="1"/>
</dbReference>